<name>A0A0W8FDN6_9ZZZZ</name>
<sequence>MTIDEFVSRIAGRRRLNPRQQGNLNRILAISDRFSRDAGIPQSEPEQIGADTIVLESGHQPNFLPFPGVWRKAFLLDRIRKRLQERGHDTIAVFGFADQNQSTASLLAANQIPAFKKGGRERIGFAIREKDRWRRFDAIPKPDPEDWQAEISKIEAHYIEHAQRARLDPAATKARLGAILEVLRQSHERAENFPDANAFFFARISAEAFGLDVRFFRYSDLQQAGIFAEETNELRSHREGYVRHYNAAIAERSLNIPPVRTDHVPLWYHCACGGKVALATGDEGTSEGTCPACGTPATLDNISLPALEAHYGRIGLSAVARNIVFAEGLGTSLFLSGAGGGLQYGQIADRISRELGLPVPETLAWPARDCYLGAVQRIALLDLIKTFDLESREVADGLLAEKIEETRAALRQEIARLKETGENRKRLKQYEGRLKDSATRTAIVAGIFAAHPSIADLFACMDPDRIIAAWDDAATRADFRREGDFCIMHAPILYDNGGFQQIEPRDLPQVCRHLASLEAAA</sequence>
<protein>
    <submittedName>
        <fullName evidence="1">Uncharacterized protein</fullName>
    </submittedName>
</protein>
<organism evidence="1">
    <name type="scientific">hydrocarbon metagenome</name>
    <dbReference type="NCBI Taxonomy" id="938273"/>
    <lineage>
        <taxon>unclassified sequences</taxon>
        <taxon>metagenomes</taxon>
        <taxon>ecological metagenomes</taxon>
    </lineage>
</organism>
<accession>A0A0W8FDN6</accession>
<evidence type="ECO:0000313" key="1">
    <source>
        <dbReference type="EMBL" id="KUG18929.1"/>
    </source>
</evidence>
<dbReference type="AlphaFoldDB" id="A0A0W8FDN6"/>
<dbReference type="EMBL" id="LNQE01001347">
    <property type="protein sequence ID" value="KUG18929.1"/>
    <property type="molecule type" value="Genomic_DNA"/>
</dbReference>
<comment type="caution">
    <text evidence="1">The sequence shown here is derived from an EMBL/GenBank/DDBJ whole genome shotgun (WGS) entry which is preliminary data.</text>
</comment>
<reference evidence="1" key="1">
    <citation type="journal article" date="2015" name="Proc. Natl. Acad. Sci. U.S.A.">
        <title>Networks of energetic and metabolic interactions define dynamics in microbial communities.</title>
        <authorList>
            <person name="Embree M."/>
            <person name="Liu J.K."/>
            <person name="Al-Bassam M.M."/>
            <person name="Zengler K."/>
        </authorList>
    </citation>
    <scope>NUCLEOTIDE SEQUENCE</scope>
</reference>
<proteinExistence type="predicted"/>
<gene>
    <name evidence="1" type="ORF">ASZ90_011375</name>
</gene>